<proteinExistence type="predicted"/>
<feature type="domain" description="NADP-dependent oxidoreductase" evidence="1">
    <location>
        <begin position="15"/>
        <end position="309"/>
    </location>
</feature>
<dbReference type="EMBL" id="JAVLVT010000001">
    <property type="protein sequence ID" value="MDS1268921.1"/>
    <property type="molecule type" value="Genomic_DNA"/>
</dbReference>
<dbReference type="Pfam" id="PF00248">
    <property type="entry name" value="Aldo_ket_red"/>
    <property type="match status" value="1"/>
</dbReference>
<keyword evidence="3" id="KW-1185">Reference proteome</keyword>
<evidence type="ECO:0000259" key="1">
    <source>
        <dbReference type="Pfam" id="PF00248"/>
    </source>
</evidence>
<comment type="caution">
    <text evidence="2">The sequence shown here is derived from an EMBL/GenBank/DDBJ whole genome shotgun (WGS) entry which is preliminary data.</text>
</comment>
<evidence type="ECO:0000313" key="2">
    <source>
        <dbReference type="EMBL" id="MDS1268921.1"/>
    </source>
</evidence>
<dbReference type="PANTHER" id="PTHR43364:SF18">
    <property type="entry name" value="OXIDOREDUCTASE"/>
    <property type="match status" value="1"/>
</dbReference>
<dbReference type="Proteomes" id="UP001250214">
    <property type="component" value="Unassembled WGS sequence"/>
</dbReference>
<dbReference type="RefSeq" id="WP_310910428.1">
    <property type="nucleotide sequence ID" value="NZ_JAVLVT010000001.1"/>
</dbReference>
<organism evidence="2 3">
    <name type="scientific">Lipingzhangella rawalii</name>
    <dbReference type="NCBI Taxonomy" id="2055835"/>
    <lineage>
        <taxon>Bacteria</taxon>
        <taxon>Bacillati</taxon>
        <taxon>Actinomycetota</taxon>
        <taxon>Actinomycetes</taxon>
        <taxon>Streptosporangiales</taxon>
        <taxon>Nocardiopsidaceae</taxon>
        <taxon>Lipingzhangella</taxon>
    </lineage>
</organism>
<sequence length="321" mass="34416">MEQRQLGGSGLWVSRLGLGTMNWGKDTGEEEAAHQVATFLDAGGTFVDTADIYAGGDSERILGRLLHTVARREDLVIGTKAGHSPQAYRPQDTSRRHLLAALDASLSRLGTEHVDLWQVHVYDPDTPTEETLAALDTAVASGRVRYVGVGNVTAWQFTKYATWQRAVTGRTPVISVGTEYSLVNRRVETDLLPAVADAGAGLLAWSPLGRGVLTGKYRDGRPDGSRGAAEDMAAFVEPYFDERSRRIVESVCTAARGLGVSAHAVALSWVRDQPYVASTPVGARTAPQLEELLASEALILPREIRDALDDASADAVGPVLA</sequence>
<name>A0ABU2H0T8_9ACTN</name>
<dbReference type="InterPro" id="IPR023210">
    <property type="entry name" value="NADP_OxRdtase_dom"/>
</dbReference>
<evidence type="ECO:0000313" key="3">
    <source>
        <dbReference type="Proteomes" id="UP001250214"/>
    </source>
</evidence>
<dbReference type="SUPFAM" id="SSF51430">
    <property type="entry name" value="NAD(P)-linked oxidoreductase"/>
    <property type="match status" value="1"/>
</dbReference>
<dbReference type="InterPro" id="IPR050523">
    <property type="entry name" value="AKR_Detox_Biosynth"/>
</dbReference>
<protein>
    <submittedName>
        <fullName evidence="2">Aldo/keto reductase</fullName>
    </submittedName>
</protein>
<dbReference type="PANTHER" id="PTHR43364">
    <property type="entry name" value="NADH-SPECIFIC METHYLGLYOXAL REDUCTASE-RELATED"/>
    <property type="match status" value="1"/>
</dbReference>
<dbReference type="InterPro" id="IPR036812">
    <property type="entry name" value="NAD(P)_OxRdtase_dom_sf"/>
</dbReference>
<reference evidence="3" key="1">
    <citation type="submission" date="2023-07" db="EMBL/GenBank/DDBJ databases">
        <title>Novel species in the genus Lipingzhangella isolated from Sambhar Salt Lake.</title>
        <authorList>
            <person name="Jiya N."/>
            <person name="Kajale S."/>
            <person name="Sharma A."/>
        </authorList>
    </citation>
    <scope>NUCLEOTIDE SEQUENCE [LARGE SCALE GENOMIC DNA]</scope>
    <source>
        <strain evidence="3">LS1_29</strain>
    </source>
</reference>
<accession>A0ABU2H0T8</accession>
<dbReference type="Gene3D" id="3.20.20.100">
    <property type="entry name" value="NADP-dependent oxidoreductase domain"/>
    <property type="match status" value="1"/>
</dbReference>
<gene>
    <name evidence="2" type="ORF">RIF23_01290</name>
</gene>